<evidence type="ECO:0000313" key="1">
    <source>
        <dbReference type="EMBL" id="GAA1973021.1"/>
    </source>
</evidence>
<sequence length="199" mass="22758">MTMRRTTIAKLAGRWSLYGLLASWFGLTLYQQAGAPHWLQAKVDPIGITIPNWRFFAPLPGRHDYNVLYRDRLPDGTVTAWREEEISVPRKMLQMVWHPRRRMEKALSDVASQLFSMVDKVEDRTIIQLLMPYLALLNFVTNQVPHRDGAVDVQFMIAQSATYDPTVEPAMMFLSEWHSLYGEARSLPAEAAREAVPAG</sequence>
<gene>
    <name evidence="1" type="ORF">GCM10009754_54660</name>
</gene>
<evidence type="ECO:0000313" key="2">
    <source>
        <dbReference type="Proteomes" id="UP001501116"/>
    </source>
</evidence>
<reference evidence="2" key="1">
    <citation type="journal article" date="2019" name="Int. J. Syst. Evol. Microbiol.">
        <title>The Global Catalogue of Microorganisms (GCM) 10K type strain sequencing project: providing services to taxonomists for standard genome sequencing and annotation.</title>
        <authorList>
            <consortium name="The Broad Institute Genomics Platform"/>
            <consortium name="The Broad Institute Genome Sequencing Center for Infectious Disease"/>
            <person name="Wu L."/>
            <person name="Ma J."/>
        </authorList>
    </citation>
    <scope>NUCLEOTIDE SEQUENCE [LARGE SCALE GENOMIC DNA]</scope>
    <source>
        <strain evidence="2">JCM 14545</strain>
    </source>
</reference>
<comment type="caution">
    <text evidence="1">The sequence shown here is derived from an EMBL/GenBank/DDBJ whole genome shotgun (WGS) entry which is preliminary data.</text>
</comment>
<keyword evidence="2" id="KW-1185">Reference proteome</keyword>
<protein>
    <submittedName>
        <fullName evidence="1">Uncharacterized protein</fullName>
    </submittedName>
</protein>
<dbReference type="Proteomes" id="UP001501116">
    <property type="component" value="Unassembled WGS sequence"/>
</dbReference>
<dbReference type="EMBL" id="BAAANN010000023">
    <property type="protein sequence ID" value="GAA1973021.1"/>
    <property type="molecule type" value="Genomic_DNA"/>
</dbReference>
<accession>A0ABP5D2Q2</accession>
<name>A0ABP5D2Q2_9PSEU</name>
<organism evidence="1 2">
    <name type="scientific">Amycolatopsis minnesotensis</name>
    <dbReference type="NCBI Taxonomy" id="337894"/>
    <lineage>
        <taxon>Bacteria</taxon>
        <taxon>Bacillati</taxon>
        <taxon>Actinomycetota</taxon>
        <taxon>Actinomycetes</taxon>
        <taxon>Pseudonocardiales</taxon>
        <taxon>Pseudonocardiaceae</taxon>
        <taxon>Amycolatopsis</taxon>
    </lineage>
</organism>
<proteinExistence type="predicted"/>